<dbReference type="AlphaFoldDB" id="A0A225UGG3"/>
<protein>
    <recommendedName>
        <fullName evidence="2">HTH psq-type domain-containing protein</fullName>
    </recommendedName>
</protein>
<sequence length="250" mass="27992">MSISSHSHFAELDHEDRKRSASEDADTETKHPIETLSSPFPAAKKSRKTAKYLQHDERCRIIKRIDSGETQAALAREFGVTRAAVNQLYKKRDKVLSRGDPNCDQETKSPIANIQVTPLPELRRYQTIYSDTANLQLRSVDDPSERKVALLKTMRDVHTSASAYHRASARLTLYVDLKLASRILKLLSILIEEAFARYDHTPGQNTASPGQSDFCGITLGVESDSMLKAFLQIDTFAQSGSAFVEDIPRI</sequence>
<dbReference type="InterPro" id="IPR009057">
    <property type="entry name" value="Homeodomain-like_sf"/>
</dbReference>
<dbReference type="Gene3D" id="1.10.10.60">
    <property type="entry name" value="Homeodomain-like"/>
    <property type="match status" value="1"/>
</dbReference>
<dbReference type="EMBL" id="NBNE01018925">
    <property type="protein sequence ID" value="OWY92040.1"/>
    <property type="molecule type" value="Genomic_DNA"/>
</dbReference>
<dbReference type="OrthoDB" id="106623at2759"/>
<evidence type="ECO:0000313" key="4">
    <source>
        <dbReference type="Proteomes" id="UP000198211"/>
    </source>
</evidence>
<feature type="domain" description="HTH psq-type" evidence="2">
    <location>
        <begin position="57"/>
        <end position="96"/>
    </location>
</feature>
<feature type="region of interest" description="Disordered" evidence="1">
    <location>
        <begin position="1"/>
        <end position="49"/>
    </location>
</feature>
<dbReference type="STRING" id="4795.A0A225UGG3"/>
<gene>
    <name evidence="3" type="ORF">PHMEG_00039114</name>
</gene>
<dbReference type="Proteomes" id="UP000198211">
    <property type="component" value="Unassembled WGS sequence"/>
</dbReference>
<dbReference type="SUPFAM" id="SSF46689">
    <property type="entry name" value="Homeodomain-like"/>
    <property type="match status" value="1"/>
</dbReference>
<evidence type="ECO:0000313" key="3">
    <source>
        <dbReference type="EMBL" id="OWY92040.1"/>
    </source>
</evidence>
<keyword evidence="4" id="KW-1185">Reference proteome</keyword>
<comment type="caution">
    <text evidence="3">The sequence shown here is derived from an EMBL/GenBank/DDBJ whole genome shotgun (WGS) entry which is preliminary data.</text>
</comment>
<accession>A0A225UGG3</accession>
<dbReference type="InterPro" id="IPR007889">
    <property type="entry name" value="HTH_Psq"/>
</dbReference>
<evidence type="ECO:0000256" key="1">
    <source>
        <dbReference type="SAM" id="MobiDB-lite"/>
    </source>
</evidence>
<dbReference type="GO" id="GO:0003677">
    <property type="term" value="F:DNA binding"/>
    <property type="evidence" value="ECO:0007669"/>
    <property type="project" value="InterPro"/>
</dbReference>
<organism evidence="3 4">
    <name type="scientific">Phytophthora megakarya</name>
    <dbReference type="NCBI Taxonomy" id="4795"/>
    <lineage>
        <taxon>Eukaryota</taxon>
        <taxon>Sar</taxon>
        <taxon>Stramenopiles</taxon>
        <taxon>Oomycota</taxon>
        <taxon>Peronosporomycetes</taxon>
        <taxon>Peronosporales</taxon>
        <taxon>Peronosporaceae</taxon>
        <taxon>Phytophthora</taxon>
    </lineage>
</organism>
<evidence type="ECO:0000259" key="2">
    <source>
        <dbReference type="Pfam" id="PF04218"/>
    </source>
</evidence>
<name>A0A225UGG3_9STRA</name>
<dbReference type="Pfam" id="PF04218">
    <property type="entry name" value="CENP-B_N"/>
    <property type="match status" value="1"/>
</dbReference>
<reference evidence="4" key="1">
    <citation type="submission" date="2017-03" db="EMBL/GenBank/DDBJ databases">
        <title>Phytopthora megakarya and P. palmivora, two closely related causual agents of cacao black pod achieved similar genome size and gene model numbers by different mechanisms.</title>
        <authorList>
            <person name="Ali S."/>
            <person name="Shao J."/>
            <person name="Larry D.J."/>
            <person name="Kronmiller B."/>
            <person name="Shen D."/>
            <person name="Strem M.D."/>
            <person name="Melnick R.L."/>
            <person name="Guiltinan M.J."/>
            <person name="Tyler B.M."/>
            <person name="Meinhardt L.W."/>
            <person name="Bailey B.A."/>
        </authorList>
    </citation>
    <scope>NUCLEOTIDE SEQUENCE [LARGE SCALE GENOMIC DNA]</scope>
    <source>
        <strain evidence="4">zdho120</strain>
    </source>
</reference>
<proteinExistence type="predicted"/>
<feature type="compositionally biased region" description="Basic and acidic residues" evidence="1">
    <location>
        <begin position="8"/>
        <end position="33"/>
    </location>
</feature>